<evidence type="ECO:0000259" key="3">
    <source>
        <dbReference type="Pfam" id="PF13458"/>
    </source>
</evidence>
<gene>
    <name evidence="4" type="ORF">AACH10_00235</name>
</gene>
<dbReference type="PANTHER" id="PTHR47235">
    <property type="entry name" value="BLR6548 PROTEIN"/>
    <property type="match status" value="1"/>
</dbReference>
<proteinExistence type="inferred from homology"/>
<name>A0ABU9CDK6_9BURK</name>
<dbReference type="PROSITE" id="PS51318">
    <property type="entry name" value="TAT"/>
    <property type="match status" value="1"/>
</dbReference>
<sequence>MSRPAVTPRRRDVLRLLSLGGAGSAALAVPSAGHAAGEPIVLAQVASTTNASAANNSRGMLLGMNALFAQVNARGGVNGRPVSVVNHDDDLNPGRMVEIVSKQLLPDPRVLGFIGFVNTGGLTALAKDEVFGRQGIAMVAPLQGDKAVIDAENVFPFRAGYADEVRALIQHARTMNQQRVAVVAYSIAFGPAMARLAEAAAQEAGMQVSVVMVDGAPDKIEANMASAAAQALASKPDAVLMVCAGRYASELAKALRETAGSGLSLLTMSVVIAEPLVKAIGAEKARGIVIAQAVPFPFSGALPLVLEYQRAMKAAHPAEPLSFASIEGFAAAKIALAGLQRAGANPSRERLAQALLGLGELNLGGVFVNYSRSARLGWRHVELSIVDAAGQLRR</sequence>
<dbReference type="InterPro" id="IPR028082">
    <property type="entry name" value="Peripla_BP_I"/>
</dbReference>
<feature type="domain" description="Leucine-binding protein" evidence="3">
    <location>
        <begin position="51"/>
        <end position="362"/>
    </location>
</feature>
<dbReference type="Gene3D" id="3.40.50.2300">
    <property type="match status" value="2"/>
</dbReference>
<dbReference type="Pfam" id="PF13458">
    <property type="entry name" value="Peripla_BP_6"/>
    <property type="match status" value="1"/>
</dbReference>
<keyword evidence="2" id="KW-0732">Signal</keyword>
<keyword evidence="5" id="KW-1185">Reference proteome</keyword>
<protein>
    <submittedName>
        <fullName evidence="4">ABC transporter substrate-binding protein</fullName>
    </submittedName>
</protein>
<dbReference type="Proteomes" id="UP001365405">
    <property type="component" value="Unassembled WGS sequence"/>
</dbReference>
<evidence type="ECO:0000313" key="5">
    <source>
        <dbReference type="Proteomes" id="UP001365405"/>
    </source>
</evidence>
<reference evidence="4 5" key="1">
    <citation type="submission" date="2024-04" db="EMBL/GenBank/DDBJ databases">
        <title>Novel species of the genus Ideonella isolated from streams.</title>
        <authorList>
            <person name="Lu H."/>
        </authorList>
    </citation>
    <scope>NUCLEOTIDE SEQUENCE [LARGE SCALE GENOMIC DNA]</scope>
    <source>
        <strain evidence="4 5">DXS22W</strain>
    </source>
</reference>
<accession>A0ABU9CDK6</accession>
<comment type="caution">
    <text evidence="4">The sequence shown here is derived from an EMBL/GenBank/DDBJ whole genome shotgun (WGS) entry which is preliminary data.</text>
</comment>
<dbReference type="PANTHER" id="PTHR47235:SF1">
    <property type="entry name" value="BLR6548 PROTEIN"/>
    <property type="match status" value="1"/>
</dbReference>
<evidence type="ECO:0000256" key="2">
    <source>
        <dbReference type="ARBA" id="ARBA00022729"/>
    </source>
</evidence>
<dbReference type="RefSeq" id="WP_341408341.1">
    <property type="nucleotide sequence ID" value="NZ_JBBUTH010000001.1"/>
</dbReference>
<evidence type="ECO:0000313" key="4">
    <source>
        <dbReference type="EMBL" id="MEK8048662.1"/>
    </source>
</evidence>
<dbReference type="SUPFAM" id="SSF53822">
    <property type="entry name" value="Periplasmic binding protein-like I"/>
    <property type="match status" value="1"/>
</dbReference>
<dbReference type="InterPro" id="IPR028081">
    <property type="entry name" value="Leu-bd"/>
</dbReference>
<dbReference type="EMBL" id="JBBUTH010000001">
    <property type="protein sequence ID" value="MEK8048662.1"/>
    <property type="molecule type" value="Genomic_DNA"/>
</dbReference>
<comment type="similarity">
    <text evidence="1">Belongs to the leucine-binding protein family.</text>
</comment>
<organism evidence="4 5">
    <name type="scientific">Pseudaquabacterium inlustre</name>
    <dbReference type="NCBI Taxonomy" id="2984192"/>
    <lineage>
        <taxon>Bacteria</taxon>
        <taxon>Pseudomonadati</taxon>
        <taxon>Pseudomonadota</taxon>
        <taxon>Betaproteobacteria</taxon>
        <taxon>Burkholderiales</taxon>
        <taxon>Sphaerotilaceae</taxon>
        <taxon>Pseudaquabacterium</taxon>
    </lineage>
</organism>
<dbReference type="InterPro" id="IPR006311">
    <property type="entry name" value="TAT_signal"/>
</dbReference>
<evidence type="ECO:0000256" key="1">
    <source>
        <dbReference type="ARBA" id="ARBA00010062"/>
    </source>
</evidence>